<dbReference type="KEGG" id="sbal:HUE88_03165"/>
<dbReference type="Gene3D" id="1.10.150.320">
    <property type="entry name" value="Photosystem II 12 kDa extrinsic protein"/>
    <property type="match status" value="1"/>
</dbReference>
<dbReference type="InterPro" id="IPR004509">
    <property type="entry name" value="Competence_ComEA_HhH"/>
</dbReference>
<dbReference type="SUPFAM" id="SSF47781">
    <property type="entry name" value="RuvA domain 2-like"/>
    <property type="match status" value="1"/>
</dbReference>
<feature type="domain" description="Helix-hairpin-helix DNA-binding motif class 1" evidence="2">
    <location>
        <begin position="55"/>
        <end position="74"/>
    </location>
</feature>
<dbReference type="AlphaFoldDB" id="A0A7S7LWA7"/>
<dbReference type="InterPro" id="IPR010994">
    <property type="entry name" value="RuvA_2-like"/>
</dbReference>
<sequence>MKILAMIFLGASLLFGAVDINSANQKELSSINGIGAKKADAIIEYRTANCFKNIDELVNIKGIGLKTVEKNRANLTASECK</sequence>
<reference evidence="3 4" key="1">
    <citation type="submission" date="2020-05" db="EMBL/GenBank/DDBJ databases">
        <title>Sulfurimonas marisnigri, sp. nov., and Sulfurimonas baltica, sp. nov., manganese oxide reducing chemolithoautotrophs of the class Epsilonproteobacteria isolated from the pelagic redoxclines of the Black and Baltic Seas and emended description of the genus Sulfurimonas.</title>
        <authorList>
            <person name="Henkel J.V."/>
            <person name="Laudan C."/>
            <person name="Werner J."/>
            <person name="Neu T."/>
            <person name="Plewe S."/>
            <person name="Sproer C."/>
            <person name="Bunk B."/>
            <person name="Schulz-Vogt H.N."/>
        </authorList>
    </citation>
    <scope>NUCLEOTIDE SEQUENCE [LARGE SCALE GENOMIC DNA]</scope>
    <source>
        <strain evidence="3 4">GD2</strain>
    </source>
</reference>
<protein>
    <submittedName>
        <fullName evidence="3">Helix-hairpin-helix domain-containing protein</fullName>
    </submittedName>
</protein>
<dbReference type="InterPro" id="IPR003583">
    <property type="entry name" value="Hlx-hairpin-Hlx_DNA-bd_motif"/>
</dbReference>
<dbReference type="RefSeq" id="WP_194370987.1">
    <property type="nucleotide sequence ID" value="NZ_CP054492.1"/>
</dbReference>
<feature type="domain" description="Helix-hairpin-helix DNA-binding motif class 1" evidence="2">
    <location>
        <begin position="26"/>
        <end position="45"/>
    </location>
</feature>
<dbReference type="NCBIfam" id="TIGR00426">
    <property type="entry name" value="competence protein ComEA helix-hairpin-helix repeat region"/>
    <property type="match status" value="1"/>
</dbReference>
<dbReference type="SMART" id="SM00278">
    <property type="entry name" value="HhH1"/>
    <property type="match status" value="2"/>
</dbReference>
<dbReference type="PANTHER" id="PTHR21180">
    <property type="entry name" value="ENDONUCLEASE/EXONUCLEASE/PHOSPHATASE FAMILY DOMAIN-CONTAINING PROTEIN 1"/>
    <property type="match status" value="1"/>
</dbReference>
<keyword evidence="4" id="KW-1185">Reference proteome</keyword>
<gene>
    <name evidence="3" type="ORF">HUE88_03165</name>
</gene>
<feature type="chain" id="PRO_5032968828" evidence="1">
    <location>
        <begin position="18"/>
        <end position="81"/>
    </location>
</feature>
<dbReference type="GO" id="GO:0003677">
    <property type="term" value="F:DNA binding"/>
    <property type="evidence" value="ECO:0007669"/>
    <property type="project" value="InterPro"/>
</dbReference>
<evidence type="ECO:0000313" key="3">
    <source>
        <dbReference type="EMBL" id="QOY52704.1"/>
    </source>
</evidence>
<evidence type="ECO:0000313" key="4">
    <source>
        <dbReference type="Proteomes" id="UP000593994"/>
    </source>
</evidence>
<dbReference type="EMBL" id="CP054492">
    <property type="protein sequence ID" value="QOY52704.1"/>
    <property type="molecule type" value="Genomic_DNA"/>
</dbReference>
<organism evidence="3 4">
    <name type="scientific">Candidatus Sulfurimonas baltica</name>
    <dbReference type="NCBI Taxonomy" id="2740404"/>
    <lineage>
        <taxon>Bacteria</taxon>
        <taxon>Pseudomonadati</taxon>
        <taxon>Campylobacterota</taxon>
        <taxon>Epsilonproteobacteria</taxon>
        <taxon>Campylobacterales</taxon>
        <taxon>Sulfurimonadaceae</taxon>
        <taxon>Sulfurimonas</taxon>
    </lineage>
</organism>
<evidence type="ECO:0000256" key="1">
    <source>
        <dbReference type="SAM" id="SignalP"/>
    </source>
</evidence>
<evidence type="ECO:0000259" key="2">
    <source>
        <dbReference type="SMART" id="SM00278"/>
    </source>
</evidence>
<dbReference type="GO" id="GO:0015627">
    <property type="term" value="C:type II protein secretion system complex"/>
    <property type="evidence" value="ECO:0007669"/>
    <property type="project" value="TreeGrafter"/>
</dbReference>
<dbReference type="PANTHER" id="PTHR21180:SF32">
    <property type="entry name" value="ENDONUCLEASE_EXONUCLEASE_PHOSPHATASE FAMILY DOMAIN-CONTAINING PROTEIN 1"/>
    <property type="match status" value="1"/>
</dbReference>
<dbReference type="InterPro" id="IPR051675">
    <property type="entry name" value="Endo/Exo/Phosphatase_dom_1"/>
</dbReference>
<keyword evidence="1" id="KW-0732">Signal</keyword>
<accession>A0A7S7LWA7</accession>
<name>A0A7S7LWA7_9BACT</name>
<dbReference type="Pfam" id="PF12836">
    <property type="entry name" value="HHH_3"/>
    <property type="match status" value="1"/>
</dbReference>
<dbReference type="Proteomes" id="UP000593994">
    <property type="component" value="Chromosome"/>
</dbReference>
<dbReference type="GO" id="GO:0015628">
    <property type="term" value="P:protein secretion by the type II secretion system"/>
    <property type="evidence" value="ECO:0007669"/>
    <property type="project" value="TreeGrafter"/>
</dbReference>
<dbReference type="GO" id="GO:0006281">
    <property type="term" value="P:DNA repair"/>
    <property type="evidence" value="ECO:0007669"/>
    <property type="project" value="InterPro"/>
</dbReference>
<feature type="signal peptide" evidence="1">
    <location>
        <begin position="1"/>
        <end position="17"/>
    </location>
</feature>
<proteinExistence type="predicted"/>